<name>A0A8S1X0Z9_PAROT</name>
<dbReference type="EMBL" id="CAJJDP010000106">
    <property type="protein sequence ID" value="CAD8194410.1"/>
    <property type="molecule type" value="Genomic_DNA"/>
</dbReference>
<keyword evidence="5" id="KW-1185">Reference proteome</keyword>
<dbReference type="PANTHER" id="PTHR45676:SF159">
    <property type="entry name" value="RING-H2 FINGER PROTEIN ATL51"/>
    <property type="match status" value="1"/>
</dbReference>
<dbReference type="OMA" id="LLCIHRF"/>
<feature type="compositionally biased region" description="Polar residues" evidence="2">
    <location>
        <begin position="1"/>
        <end position="21"/>
    </location>
</feature>
<dbReference type="OrthoDB" id="8062037at2759"/>
<dbReference type="GO" id="GO:0016567">
    <property type="term" value="P:protein ubiquitination"/>
    <property type="evidence" value="ECO:0007669"/>
    <property type="project" value="TreeGrafter"/>
</dbReference>
<evidence type="ECO:0000256" key="1">
    <source>
        <dbReference type="PROSITE-ProRule" id="PRU00175"/>
    </source>
</evidence>
<dbReference type="GO" id="GO:0008270">
    <property type="term" value="F:zinc ion binding"/>
    <property type="evidence" value="ECO:0007669"/>
    <property type="project" value="UniProtKB-KW"/>
</dbReference>
<reference evidence="4" key="1">
    <citation type="submission" date="2021-01" db="EMBL/GenBank/DDBJ databases">
        <authorList>
            <consortium name="Genoscope - CEA"/>
            <person name="William W."/>
        </authorList>
    </citation>
    <scope>NUCLEOTIDE SEQUENCE</scope>
</reference>
<dbReference type="AlphaFoldDB" id="A0A8S1X0Z9"/>
<proteinExistence type="predicted"/>
<organism evidence="4 5">
    <name type="scientific">Paramecium octaurelia</name>
    <dbReference type="NCBI Taxonomy" id="43137"/>
    <lineage>
        <taxon>Eukaryota</taxon>
        <taxon>Sar</taxon>
        <taxon>Alveolata</taxon>
        <taxon>Ciliophora</taxon>
        <taxon>Intramacronucleata</taxon>
        <taxon>Oligohymenophorea</taxon>
        <taxon>Peniculida</taxon>
        <taxon>Parameciidae</taxon>
        <taxon>Paramecium</taxon>
    </lineage>
</organism>
<evidence type="ECO:0000313" key="4">
    <source>
        <dbReference type="EMBL" id="CAD8194410.1"/>
    </source>
</evidence>
<comment type="caution">
    <text evidence="4">The sequence shown here is derived from an EMBL/GenBank/DDBJ whole genome shotgun (WGS) entry which is preliminary data.</text>
</comment>
<evidence type="ECO:0000259" key="3">
    <source>
        <dbReference type="PROSITE" id="PS50089"/>
    </source>
</evidence>
<keyword evidence="1" id="KW-0479">Metal-binding</keyword>
<dbReference type="Proteomes" id="UP000683925">
    <property type="component" value="Unassembled WGS sequence"/>
</dbReference>
<feature type="domain" description="RING-type" evidence="3">
    <location>
        <begin position="291"/>
        <end position="332"/>
    </location>
</feature>
<accession>A0A8S1X0Z9</accession>
<feature type="compositionally biased region" description="Basic residues" evidence="2">
    <location>
        <begin position="37"/>
        <end position="46"/>
    </location>
</feature>
<gene>
    <name evidence="4" type="ORF">POCTA_138.1.T1060221</name>
</gene>
<feature type="region of interest" description="Disordered" evidence="2">
    <location>
        <begin position="1"/>
        <end position="55"/>
    </location>
</feature>
<evidence type="ECO:0000313" key="5">
    <source>
        <dbReference type="Proteomes" id="UP000683925"/>
    </source>
</evidence>
<dbReference type="PROSITE" id="PS50089">
    <property type="entry name" value="ZF_RING_2"/>
    <property type="match status" value="1"/>
</dbReference>
<sequence length="334" mass="39663">MDAQIQVSSDDFEVSQAQKNSNHIEDSDSMYEFAEKKKGRKGRGKKKEQQPNMKKAINKKDYVKNNKQQPQSKNIAGKREHTIKNNNFAVQFAEVFDEEFLQYEKVKNGTNQNILQENFVNKVQEENQFNQIESEKNQFNFIQQPEEEQIQANEVQQNWFPTYLDNKGNYKYLRRALSRENQHQQLFFKRFLNSLQMTQEEYDNIKQSFPEIPSEYLPQLILEQSSINKVFQKRLPQQQQQQQQINQNQQQQQDQGNQLFQNQQQLQGNQLNFIETEFKHNPNLSDDNLECAICAQTYLDGDKLAILLCIHRFHLTCFTSWLKRSKQCPICHHG</sequence>
<keyword evidence="1" id="KW-0862">Zinc</keyword>
<keyword evidence="1" id="KW-0863">Zinc-finger</keyword>
<protein>
    <recommendedName>
        <fullName evidence="3">RING-type domain-containing protein</fullName>
    </recommendedName>
</protein>
<dbReference type="InterPro" id="IPR001841">
    <property type="entry name" value="Znf_RING"/>
</dbReference>
<dbReference type="SMART" id="SM00184">
    <property type="entry name" value="RING"/>
    <property type="match status" value="1"/>
</dbReference>
<evidence type="ECO:0000256" key="2">
    <source>
        <dbReference type="SAM" id="MobiDB-lite"/>
    </source>
</evidence>
<dbReference type="PANTHER" id="PTHR45676">
    <property type="entry name" value="RING-H2 FINGER PROTEIN ATL51-RELATED"/>
    <property type="match status" value="1"/>
</dbReference>
<dbReference type="Pfam" id="PF13639">
    <property type="entry name" value="zf-RING_2"/>
    <property type="match status" value="1"/>
</dbReference>